<sequence>MNNMGDSNGYTKSKWILYTVMIGAFMSMFDSGVVNVGLPVISKEFKVDINTVQWIATIYLLTMSALLPILGTIADNYGRRKIYNMGYFIISIFTLLCGLSVNLTMLLVMRTLQAVGGAMVMANGMAIVTENYPPNERGKNIGLLATTMAIGSIAGPPLGGYVTGIWGWRSVFYLTFIVSILGFIASYYSVPLDRKGAKKDFKFDLTGSIFLVLSIVTFILGFSDINKYGINNPIVYGSLIIFAVSFVIFIIAETKKEHPVVNLSLFKNITFTSSVIASLLSFMTMYSPNVLMPFYYQKVVGLSVGTSGLYMMAFPVAMAIISPFSGALSDRIGAVALTSSGLVINGIGLILLANVKINTPIYLVLVYVGLMGLSLGMFQSPNNSCIMGSVPKDKLGAANGITQLVKNLGMVMGMAFSVALFTAFMKHYTGNYSTKFLQSAHIVYYIAAVLSFIGAAISAIRNKTN</sequence>
<feature type="transmembrane region" description="Helical" evidence="8">
    <location>
        <begin position="202"/>
        <end position="222"/>
    </location>
</feature>
<reference evidence="10" key="1">
    <citation type="submission" date="2011-05" db="EMBL/GenBank/DDBJ databases">
        <title>Complete sequence of Thermoanaerobacterium xylanolyticum LX-11.</title>
        <authorList>
            <consortium name="US DOE Joint Genome Institute"/>
            <person name="Lucas S."/>
            <person name="Han J."/>
            <person name="Lapidus A."/>
            <person name="Cheng J.-F."/>
            <person name="Goodwin L."/>
            <person name="Pitluck S."/>
            <person name="Peters L."/>
            <person name="Mikhailova N."/>
            <person name="Lu M."/>
            <person name="Han C."/>
            <person name="Tapia R."/>
            <person name="Land M."/>
            <person name="Hauser L."/>
            <person name="Kyrpides N."/>
            <person name="Ivanova N."/>
            <person name="Pagani I."/>
            <person name="Hemme C."/>
            <person name="Woyke T."/>
        </authorList>
    </citation>
    <scope>NUCLEOTIDE SEQUENCE</scope>
    <source>
        <strain evidence="10">LX-11</strain>
    </source>
</reference>
<dbReference type="InterPro" id="IPR005829">
    <property type="entry name" value="Sugar_transporter_CS"/>
</dbReference>
<feature type="transmembrane region" description="Helical" evidence="8">
    <location>
        <begin position="265"/>
        <end position="287"/>
    </location>
</feature>
<dbReference type="GO" id="GO:0005886">
    <property type="term" value="C:plasma membrane"/>
    <property type="evidence" value="ECO:0007669"/>
    <property type="project" value="UniProtKB-SubCell"/>
</dbReference>
<evidence type="ECO:0000256" key="5">
    <source>
        <dbReference type="ARBA" id="ARBA00022692"/>
    </source>
</evidence>
<dbReference type="PRINTS" id="PR01036">
    <property type="entry name" value="TCRTETB"/>
</dbReference>
<gene>
    <name evidence="10" type="ordered locus">Thexy_0468</name>
</gene>
<evidence type="ECO:0000259" key="9">
    <source>
        <dbReference type="PROSITE" id="PS50850"/>
    </source>
</evidence>
<organism evidence="10 11">
    <name type="scientific">Thermoanaerobacterium xylanolyticum (strain ATCC 49914 / DSM 7097 / LX-11)</name>
    <dbReference type="NCBI Taxonomy" id="858215"/>
    <lineage>
        <taxon>Bacteria</taxon>
        <taxon>Bacillati</taxon>
        <taxon>Bacillota</taxon>
        <taxon>Clostridia</taxon>
        <taxon>Thermoanaerobacterales</taxon>
        <taxon>Thermoanaerobacteraceae</taxon>
        <taxon>Thermoanaerobacterium</taxon>
    </lineage>
</organism>
<dbReference type="Gene3D" id="1.20.1720.10">
    <property type="entry name" value="Multidrug resistance protein D"/>
    <property type="match status" value="1"/>
</dbReference>
<feature type="transmembrane region" description="Helical" evidence="8">
    <location>
        <begin position="234"/>
        <end position="253"/>
    </location>
</feature>
<dbReference type="InterPro" id="IPR020846">
    <property type="entry name" value="MFS_dom"/>
</dbReference>
<dbReference type="eggNOG" id="COG2814">
    <property type="taxonomic scope" value="Bacteria"/>
</dbReference>
<comment type="similarity">
    <text evidence="2">Belongs to the major facilitator superfamily. EmrB family.</text>
</comment>
<evidence type="ECO:0000256" key="1">
    <source>
        <dbReference type="ARBA" id="ARBA00004651"/>
    </source>
</evidence>
<name>F6BH76_THEXL</name>
<feature type="domain" description="Major facilitator superfamily (MFS) profile" evidence="9">
    <location>
        <begin position="16"/>
        <end position="465"/>
    </location>
</feature>
<proteinExistence type="inferred from homology"/>
<feature type="transmembrane region" description="Helical" evidence="8">
    <location>
        <begin position="359"/>
        <end position="378"/>
    </location>
</feature>
<dbReference type="HOGENOM" id="CLU_000960_28_3_9"/>
<dbReference type="InterPro" id="IPR011701">
    <property type="entry name" value="MFS"/>
</dbReference>
<feature type="transmembrane region" description="Helical" evidence="8">
    <location>
        <begin position="141"/>
        <end position="159"/>
    </location>
</feature>
<keyword evidence="11" id="KW-1185">Reference proteome</keyword>
<comment type="subcellular location">
    <subcellularLocation>
        <location evidence="1">Cell membrane</location>
        <topology evidence="1">Multi-pass membrane protein</topology>
    </subcellularLocation>
</comment>
<dbReference type="SUPFAM" id="SSF103473">
    <property type="entry name" value="MFS general substrate transporter"/>
    <property type="match status" value="1"/>
</dbReference>
<feature type="transmembrane region" description="Helical" evidence="8">
    <location>
        <begin position="442"/>
        <end position="460"/>
    </location>
</feature>
<dbReference type="RefSeq" id="WP_013787271.1">
    <property type="nucleotide sequence ID" value="NC_015555.1"/>
</dbReference>
<dbReference type="Pfam" id="PF07690">
    <property type="entry name" value="MFS_1"/>
    <property type="match status" value="2"/>
</dbReference>
<feature type="transmembrane region" description="Helical" evidence="8">
    <location>
        <begin position="15"/>
        <end position="34"/>
    </location>
</feature>
<dbReference type="NCBIfam" id="TIGR00711">
    <property type="entry name" value="efflux_EmrB"/>
    <property type="match status" value="1"/>
</dbReference>
<keyword evidence="5 8" id="KW-0812">Transmembrane</keyword>
<dbReference type="PROSITE" id="PS50850">
    <property type="entry name" value="MFS"/>
    <property type="match status" value="1"/>
</dbReference>
<keyword evidence="4" id="KW-1003">Cell membrane</keyword>
<dbReference type="Proteomes" id="UP000007239">
    <property type="component" value="Chromosome"/>
</dbReference>
<evidence type="ECO:0000256" key="8">
    <source>
        <dbReference type="SAM" id="Phobius"/>
    </source>
</evidence>
<keyword evidence="6 8" id="KW-1133">Transmembrane helix</keyword>
<protein>
    <submittedName>
        <fullName evidence="10">Drug resistance transporter, EmrB/QacA subfamily</fullName>
    </submittedName>
</protein>
<accession>F6BH76</accession>
<keyword evidence="7 8" id="KW-0472">Membrane</keyword>
<feature type="transmembrane region" description="Helical" evidence="8">
    <location>
        <begin position="171"/>
        <end position="190"/>
    </location>
</feature>
<evidence type="ECO:0000256" key="6">
    <source>
        <dbReference type="ARBA" id="ARBA00022989"/>
    </source>
</evidence>
<dbReference type="InterPro" id="IPR036259">
    <property type="entry name" value="MFS_trans_sf"/>
</dbReference>
<dbReference type="KEGG" id="txy:Thexy_0468"/>
<evidence type="ECO:0000256" key="3">
    <source>
        <dbReference type="ARBA" id="ARBA00022448"/>
    </source>
</evidence>
<evidence type="ECO:0000256" key="4">
    <source>
        <dbReference type="ARBA" id="ARBA00022475"/>
    </source>
</evidence>
<dbReference type="CDD" id="cd17321">
    <property type="entry name" value="MFS_MMR_MDR_like"/>
    <property type="match status" value="1"/>
</dbReference>
<dbReference type="InterPro" id="IPR004638">
    <property type="entry name" value="EmrB-like"/>
</dbReference>
<dbReference type="GO" id="GO:0022857">
    <property type="term" value="F:transmembrane transporter activity"/>
    <property type="evidence" value="ECO:0007669"/>
    <property type="project" value="InterPro"/>
</dbReference>
<feature type="transmembrane region" description="Helical" evidence="8">
    <location>
        <begin position="404"/>
        <end position="422"/>
    </location>
</feature>
<dbReference type="PANTHER" id="PTHR42718:SF9">
    <property type="entry name" value="MAJOR FACILITATOR SUPERFAMILY MULTIDRUG TRANSPORTER MFSC"/>
    <property type="match status" value="1"/>
</dbReference>
<feature type="transmembrane region" description="Helical" evidence="8">
    <location>
        <begin position="299"/>
        <end position="320"/>
    </location>
</feature>
<evidence type="ECO:0000256" key="7">
    <source>
        <dbReference type="ARBA" id="ARBA00023136"/>
    </source>
</evidence>
<keyword evidence="3" id="KW-0813">Transport</keyword>
<dbReference type="PROSITE" id="PS00216">
    <property type="entry name" value="SUGAR_TRANSPORT_1"/>
    <property type="match status" value="1"/>
</dbReference>
<feature type="transmembrane region" description="Helical" evidence="8">
    <location>
        <begin position="86"/>
        <end position="105"/>
    </location>
</feature>
<feature type="transmembrane region" description="Helical" evidence="8">
    <location>
        <begin position="54"/>
        <end position="74"/>
    </location>
</feature>
<evidence type="ECO:0000313" key="10">
    <source>
        <dbReference type="EMBL" id="AEF16520.1"/>
    </source>
</evidence>
<dbReference type="Gene3D" id="1.20.1250.20">
    <property type="entry name" value="MFS general substrate transporter like domains"/>
    <property type="match status" value="1"/>
</dbReference>
<evidence type="ECO:0000256" key="2">
    <source>
        <dbReference type="ARBA" id="ARBA00008537"/>
    </source>
</evidence>
<evidence type="ECO:0000313" key="11">
    <source>
        <dbReference type="Proteomes" id="UP000007239"/>
    </source>
</evidence>
<dbReference type="STRING" id="858215.Thexy_0468"/>
<feature type="transmembrane region" description="Helical" evidence="8">
    <location>
        <begin position="332"/>
        <end position="353"/>
    </location>
</feature>
<dbReference type="PANTHER" id="PTHR42718">
    <property type="entry name" value="MAJOR FACILITATOR SUPERFAMILY MULTIDRUG TRANSPORTER MFSC"/>
    <property type="match status" value="1"/>
</dbReference>
<dbReference type="EMBL" id="CP002739">
    <property type="protein sequence ID" value="AEF16520.1"/>
    <property type="molecule type" value="Genomic_DNA"/>
</dbReference>
<dbReference type="AlphaFoldDB" id="F6BH76"/>